<accession>A0A4S4L8H4</accession>
<dbReference type="PANTHER" id="PTHR14094:SF9">
    <property type="entry name" value="SIGNAL RECOGNITION PARTICLE SUBUNIT SRP72"/>
    <property type="match status" value="1"/>
</dbReference>
<name>A0A4S4L8H4_9AGAM</name>
<keyword evidence="8" id="KW-0687">Ribonucleoprotein</keyword>
<keyword evidence="12" id="KW-1185">Reference proteome</keyword>
<evidence type="ECO:0000256" key="7">
    <source>
        <dbReference type="ARBA" id="ARBA00023135"/>
    </source>
</evidence>
<dbReference type="GO" id="GO:0043022">
    <property type="term" value="F:ribosome binding"/>
    <property type="evidence" value="ECO:0007669"/>
    <property type="project" value="TreeGrafter"/>
</dbReference>
<dbReference type="Pfam" id="PF17004">
    <property type="entry name" value="SRP_TPR_like"/>
    <property type="match status" value="1"/>
</dbReference>
<proteinExistence type="inferred from homology"/>
<keyword evidence="5" id="KW-0963">Cytoplasm</keyword>
<dbReference type="GO" id="GO:0005783">
    <property type="term" value="C:endoplasmic reticulum"/>
    <property type="evidence" value="ECO:0007669"/>
    <property type="project" value="UniProtKB-SubCell"/>
</dbReference>
<dbReference type="Gene3D" id="1.25.40.10">
    <property type="entry name" value="Tetratricopeptide repeat domain"/>
    <property type="match status" value="1"/>
</dbReference>
<comment type="caution">
    <text evidence="11">The sequence shown here is derived from an EMBL/GenBank/DDBJ whole genome shotgun (WGS) entry which is preliminary data.</text>
</comment>
<dbReference type="Pfam" id="PF08492">
    <property type="entry name" value="SRP72"/>
    <property type="match status" value="1"/>
</dbReference>
<feature type="compositionally biased region" description="Basic residues" evidence="9">
    <location>
        <begin position="16"/>
        <end position="25"/>
    </location>
</feature>
<dbReference type="AlphaFoldDB" id="A0A4S4L8H4"/>
<dbReference type="InterPro" id="IPR026270">
    <property type="entry name" value="SRP72"/>
</dbReference>
<reference evidence="11 12" key="1">
    <citation type="submission" date="2019-02" db="EMBL/GenBank/DDBJ databases">
        <title>Genome sequencing of the rare red list fungi Phellinidium pouzarii.</title>
        <authorList>
            <person name="Buettner E."/>
            <person name="Kellner H."/>
        </authorList>
    </citation>
    <scope>NUCLEOTIDE SEQUENCE [LARGE SCALE GENOMIC DNA]</scope>
    <source>
        <strain evidence="11 12">DSM 108285</strain>
    </source>
</reference>
<sequence>MSFNKARPPVSQKISAKPKQKHAAKKQINSDEKSKRLFRSLCAQIDGGHFRNALKTCDKILRINPEDSDALQIKLFLLLQTEQYSTALGLLQSFEDQAVQHGFEKAYALYRLHRESEAAELLSRLEETQGNHDRGVMHLNAQLAYRQCAYQDAFDHYTQLLDSSSTDSEEHADLLTNLNAAQTHLDFLTTGYLHALEALPAPVASNLETAAPPIPPSSAVVSSVSITPTVPARATAANPAPKKVRMSRVPKGVTPGVTSPPDPERWIKKSERSTFGQGVGRRRKAGGGATQGSVAEPASSHTAKAGGGKGRKKK</sequence>
<dbReference type="InterPro" id="IPR011990">
    <property type="entry name" value="TPR-like_helical_dom_sf"/>
</dbReference>
<evidence type="ECO:0000256" key="5">
    <source>
        <dbReference type="ARBA" id="ARBA00022490"/>
    </source>
</evidence>
<evidence type="ECO:0000259" key="10">
    <source>
        <dbReference type="Pfam" id="PF08492"/>
    </source>
</evidence>
<dbReference type="GO" id="GO:0008312">
    <property type="term" value="F:7S RNA binding"/>
    <property type="evidence" value="ECO:0007669"/>
    <property type="project" value="InterPro"/>
</dbReference>
<dbReference type="EMBL" id="SGPK01000126">
    <property type="protein sequence ID" value="THH07804.1"/>
    <property type="molecule type" value="Genomic_DNA"/>
</dbReference>
<dbReference type="PANTHER" id="PTHR14094">
    <property type="entry name" value="SIGNAL RECOGNITION PARTICLE 72"/>
    <property type="match status" value="1"/>
</dbReference>
<dbReference type="OrthoDB" id="5421607at2759"/>
<comment type="subcellular location">
    <subcellularLocation>
        <location evidence="2">Cytoplasm</location>
    </subcellularLocation>
    <subcellularLocation>
        <location evidence="1">Endoplasmic reticulum</location>
    </subcellularLocation>
</comment>
<dbReference type="GO" id="GO:0005786">
    <property type="term" value="C:signal recognition particle, endoplasmic reticulum targeting"/>
    <property type="evidence" value="ECO:0007669"/>
    <property type="project" value="UniProtKB-KW"/>
</dbReference>
<dbReference type="InterPro" id="IPR031545">
    <property type="entry name" value="SRP72_TPR-like"/>
</dbReference>
<protein>
    <recommendedName>
        <fullName evidence="4">Signal recognition particle subunit SRP72</fullName>
    </recommendedName>
</protein>
<evidence type="ECO:0000256" key="3">
    <source>
        <dbReference type="ARBA" id="ARBA00007676"/>
    </source>
</evidence>
<feature type="compositionally biased region" description="Basic and acidic residues" evidence="9">
    <location>
        <begin position="262"/>
        <end position="272"/>
    </location>
</feature>
<feature type="region of interest" description="Disordered" evidence="9">
    <location>
        <begin position="1"/>
        <end position="32"/>
    </location>
</feature>
<dbReference type="GO" id="GO:0006614">
    <property type="term" value="P:SRP-dependent cotranslational protein targeting to membrane"/>
    <property type="evidence" value="ECO:0007669"/>
    <property type="project" value="InterPro"/>
</dbReference>
<evidence type="ECO:0000313" key="11">
    <source>
        <dbReference type="EMBL" id="THH07804.1"/>
    </source>
</evidence>
<evidence type="ECO:0000256" key="2">
    <source>
        <dbReference type="ARBA" id="ARBA00004496"/>
    </source>
</evidence>
<organism evidence="11 12">
    <name type="scientific">Phellinidium pouzarii</name>
    <dbReference type="NCBI Taxonomy" id="167371"/>
    <lineage>
        <taxon>Eukaryota</taxon>
        <taxon>Fungi</taxon>
        <taxon>Dikarya</taxon>
        <taxon>Basidiomycota</taxon>
        <taxon>Agaricomycotina</taxon>
        <taxon>Agaricomycetes</taxon>
        <taxon>Hymenochaetales</taxon>
        <taxon>Hymenochaetaceae</taxon>
        <taxon>Phellinidium</taxon>
    </lineage>
</organism>
<evidence type="ECO:0000313" key="12">
    <source>
        <dbReference type="Proteomes" id="UP000308199"/>
    </source>
</evidence>
<feature type="domain" description="Signal recognition particle SRP72 subunit RNA-binding" evidence="10">
    <location>
        <begin position="240"/>
        <end position="275"/>
    </location>
</feature>
<keyword evidence="6" id="KW-0256">Endoplasmic reticulum</keyword>
<feature type="region of interest" description="Disordered" evidence="9">
    <location>
        <begin position="234"/>
        <end position="314"/>
    </location>
</feature>
<evidence type="ECO:0000256" key="4">
    <source>
        <dbReference type="ARBA" id="ARBA00018350"/>
    </source>
</evidence>
<evidence type="ECO:0000256" key="6">
    <source>
        <dbReference type="ARBA" id="ARBA00022824"/>
    </source>
</evidence>
<dbReference type="Proteomes" id="UP000308199">
    <property type="component" value="Unassembled WGS sequence"/>
</dbReference>
<evidence type="ECO:0000256" key="9">
    <source>
        <dbReference type="SAM" id="MobiDB-lite"/>
    </source>
</evidence>
<evidence type="ECO:0000256" key="1">
    <source>
        <dbReference type="ARBA" id="ARBA00004240"/>
    </source>
</evidence>
<gene>
    <name evidence="11" type="ORF">EW145_g3136</name>
</gene>
<comment type="similarity">
    <text evidence="3">Belongs to the SRP72 family.</text>
</comment>
<keyword evidence="7" id="KW-0733">Signal recognition particle</keyword>
<evidence type="ECO:0000256" key="8">
    <source>
        <dbReference type="ARBA" id="ARBA00023274"/>
    </source>
</evidence>
<dbReference type="InterPro" id="IPR013699">
    <property type="entry name" value="Signal_recog_part_SRP72_RNA-bd"/>
</dbReference>
<dbReference type="SUPFAM" id="SSF48452">
    <property type="entry name" value="TPR-like"/>
    <property type="match status" value="1"/>
</dbReference>